<keyword evidence="3" id="KW-1185">Reference proteome</keyword>
<dbReference type="InterPro" id="IPR041135">
    <property type="entry name" value="Nmad3"/>
</dbReference>
<evidence type="ECO:0000313" key="3">
    <source>
        <dbReference type="Proteomes" id="UP000315385"/>
    </source>
</evidence>
<dbReference type="OrthoDB" id="211258at2157"/>
<comment type="caution">
    <text evidence="2">The sequence shown here is derived from an EMBL/GenBank/DDBJ whole genome shotgun (WGS) entry which is preliminary data.</text>
</comment>
<name>A0A544QMB2_9EURY</name>
<evidence type="ECO:0000259" key="1">
    <source>
        <dbReference type="Pfam" id="PF18754"/>
    </source>
</evidence>
<dbReference type="AlphaFoldDB" id="A0A544QMB2"/>
<evidence type="ECO:0000313" key="2">
    <source>
        <dbReference type="EMBL" id="TQQ79736.1"/>
    </source>
</evidence>
<protein>
    <recommendedName>
        <fullName evidence="1">Nucleotide modification associated domain-containing protein</fullName>
    </recommendedName>
</protein>
<proteinExistence type="predicted"/>
<organism evidence="2 3">
    <name type="scientific">Halonotius roseus</name>
    <dbReference type="NCBI Taxonomy" id="2511997"/>
    <lineage>
        <taxon>Archaea</taxon>
        <taxon>Methanobacteriati</taxon>
        <taxon>Methanobacteriota</taxon>
        <taxon>Stenosarchaea group</taxon>
        <taxon>Halobacteria</taxon>
        <taxon>Halobacteriales</taxon>
        <taxon>Haloferacaceae</taxon>
        <taxon>Halonotius</taxon>
    </lineage>
</organism>
<dbReference type="RefSeq" id="WP_142444249.1">
    <property type="nucleotide sequence ID" value="NZ_SESI01000003.1"/>
</dbReference>
<dbReference type="Proteomes" id="UP000315385">
    <property type="component" value="Unassembled WGS sequence"/>
</dbReference>
<dbReference type="EMBL" id="SESI01000003">
    <property type="protein sequence ID" value="TQQ79736.1"/>
    <property type="molecule type" value="Genomic_DNA"/>
</dbReference>
<gene>
    <name evidence="2" type="ORF">EWF95_11675</name>
</gene>
<accession>A0A544QMB2</accession>
<dbReference type="Pfam" id="PF18754">
    <property type="entry name" value="Nmad3"/>
    <property type="match status" value="1"/>
</dbReference>
<reference evidence="2 3" key="1">
    <citation type="submission" date="2019-02" db="EMBL/GenBank/DDBJ databases">
        <title>Halonotius sp. a new haloqrchaeon isolated from saline water.</title>
        <authorList>
            <person name="Duran-Viseras A."/>
            <person name="Sanchez-Porro C."/>
            <person name="Ventosa A."/>
        </authorList>
    </citation>
    <scope>NUCLEOTIDE SEQUENCE [LARGE SCALE GENOMIC DNA]</scope>
    <source>
        <strain evidence="2 3">F9-27</strain>
    </source>
</reference>
<sequence>MARALAINVAANTNIPGVRGPIYPDGSFVYLPIPEREAIDPAASVPTYDDLLAELPTLPFELPADSRDRAVHLDPEFAGYPCCDSFTYGDEHGVKAGPISELEPGDSLYFYATLTTHEPPEGVDLDDAVGWVAPEWGAYLIGEFRIAEVLDSDACQSLSPAGRAAFASNAHRKRAEFDAKVLVRGGEESRLFDRAVPLSTPESGAAANKLVTELSNDSGNGPWWRRQLWFDAEATATLRSITAAGDDRRPVADRLGS</sequence>
<feature type="domain" description="Nucleotide modification associated" evidence="1">
    <location>
        <begin position="3"/>
        <end position="234"/>
    </location>
</feature>